<dbReference type="Gene3D" id="1.10.840.10">
    <property type="entry name" value="Ras guanine-nucleotide exchange factors catalytic domain"/>
    <property type="match status" value="1"/>
</dbReference>
<feature type="coiled-coil region" evidence="3">
    <location>
        <begin position="234"/>
        <end position="268"/>
    </location>
</feature>
<dbReference type="InterPro" id="IPR001895">
    <property type="entry name" value="RASGEF_cat_dom"/>
</dbReference>
<evidence type="ECO:0000256" key="1">
    <source>
        <dbReference type="ARBA" id="ARBA00022658"/>
    </source>
</evidence>
<dbReference type="GO" id="GO:0007265">
    <property type="term" value="P:Ras protein signal transduction"/>
    <property type="evidence" value="ECO:0007669"/>
    <property type="project" value="TreeGrafter"/>
</dbReference>
<evidence type="ECO:0000256" key="3">
    <source>
        <dbReference type="SAM" id="Coils"/>
    </source>
</evidence>
<dbReference type="InterPro" id="IPR008937">
    <property type="entry name" value="Ras-like_GEF"/>
</dbReference>
<evidence type="ECO:0000313" key="5">
    <source>
        <dbReference type="EMBL" id="GAT98344.1"/>
    </source>
</evidence>
<accession>A0A5K1TUY9</accession>
<dbReference type="VEuPathDB" id="AmoebaDB:EHI8A_038780"/>
<keyword evidence="3" id="KW-0175">Coiled coil</keyword>
<dbReference type="InterPro" id="IPR036964">
    <property type="entry name" value="RASGEF_cat_dom_sf"/>
</dbReference>
<dbReference type="VEuPathDB" id="AmoebaDB:EHI7A_039810"/>
<dbReference type="PROSITE" id="PS50009">
    <property type="entry name" value="RASGEF_CAT"/>
    <property type="match status" value="1"/>
</dbReference>
<organism evidence="5 6">
    <name type="scientific">Entamoeba histolytica</name>
    <dbReference type="NCBI Taxonomy" id="5759"/>
    <lineage>
        <taxon>Eukaryota</taxon>
        <taxon>Amoebozoa</taxon>
        <taxon>Evosea</taxon>
        <taxon>Archamoebae</taxon>
        <taxon>Mastigamoebida</taxon>
        <taxon>Entamoebidae</taxon>
        <taxon>Entamoeba</taxon>
    </lineage>
</organism>
<dbReference type="SMART" id="SM00147">
    <property type="entry name" value="RasGEF"/>
    <property type="match status" value="1"/>
</dbReference>
<dbReference type="OMA" id="PSIMAND"/>
<dbReference type="AlphaFoldDB" id="A0A5K1TUY9"/>
<name>A0A5K1TUY9_ENTHI</name>
<feature type="domain" description="Ras-GEF" evidence="4">
    <location>
        <begin position="276"/>
        <end position="507"/>
    </location>
</feature>
<gene>
    <name evidence="5" type="ORF">CL6EHI_107910</name>
</gene>
<dbReference type="GO" id="GO:0005085">
    <property type="term" value="F:guanyl-nucleotide exchange factor activity"/>
    <property type="evidence" value="ECO:0007669"/>
    <property type="project" value="UniProtKB-KW"/>
</dbReference>
<dbReference type="PANTHER" id="PTHR23113:SF368">
    <property type="entry name" value="CELL DIVISION CONTROL PROTEIN 25"/>
    <property type="match status" value="1"/>
</dbReference>
<dbReference type="EMBL" id="BDEQ01000001">
    <property type="protein sequence ID" value="GAT98344.1"/>
    <property type="molecule type" value="Genomic_DNA"/>
</dbReference>
<dbReference type="VEuPathDB" id="AmoebaDB:EHI_107910"/>
<reference evidence="5 6" key="1">
    <citation type="submission" date="2016-05" db="EMBL/GenBank/DDBJ databases">
        <title>First whole genome sequencing of Entamoeba histolytica HM1:IMSS-clone-6.</title>
        <authorList>
            <person name="Mukherjee Avik.K."/>
            <person name="Izumyama S."/>
            <person name="Nakada-Tsukui K."/>
            <person name="Nozaki T."/>
        </authorList>
    </citation>
    <scope>NUCLEOTIDE SEQUENCE [LARGE SCALE GENOMIC DNA]</scope>
    <source>
        <strain evidence="5 6">HM1:IMSS clone 6</strain>
    </source>
</reference>
<dbReference type="InterPro" id="IPR023578">
    <property type="entry name" value="Ras_GEF_dom_sf"/>
</dbReference>
<evidence type="ECO:0000256" key="2">
    <source>
        <dbReference type="PROSITE-ProRule" id="PRU00168"/>
    </source>
</evidence>
<dbReference type="VEuPathDB" id="AmoebaDB:KM1_080760"/>
<evidence type="ECO:0000313" key="6">
    <source>
        <dbReference type="Proteomes" id="UP000078387"/>
    </source>
</evidence>
<comment type="caution">
    <text evidence="5">The sequence shown here is derived from an EMBL/GenBank/DDBJ whole genome shotgun (WGS) entry which is preliminary data.</text>
</comment>
<keyword evidence="1 2" id="KW-0344">Guanine-nucleotide releasing factor</keyword>
<proteinExistence type="predicted"/>
<protein>
    <submittedName>
        <fullName evidence="5">Ras guanine nucleotide exchange factor putative</fullName>
    </submittedName>
</protein>
<dbReference type="Pfam" id="PF00617">
    <property type="entry name" value="RasGEF"/>
    <property type="match status" value="1"/>
</dbReference>
<dbReference type="PANTHER" id="PTHR23113">
    <property type="entry name" value="GUANINE NUCLEOTIDE EXCHANGE FACTOR"/>
    <property type="match status" value="1"/>
</dbReference>
<dbReference type="VEuPathDB" id="AmoebaDB:EHI5A_135110"/>
<sequence length="1166" mass="135569">MEEESSINCKRKDRFRESQVIPTRRREFIINGNKIIYASLDALIGFVCEPCSDIATREAFIYTFRCYADQNLVLNRFLELYQKNKDQRNVIINNMIQFMSKVMTTSDKETISLVKNIIQLHRSIDSNEANYLELLLTKTQTKIILPPTTADVTLTQMIFTDNLFKTNFVSHPLMSTDSIHIDNGISIPSYFINSSPNSPYLKSSPKKTSFLIGKKTSKLNESSIINTEPFTKVNEVIENNKQNEDINIQQIQNKVTTTEEEQQVLKEIEFNFLNIPAIVFAKQVTLIEYDLFMKIHISELYSWNNSNRENTASNIIKFLQHRNKMEHWYVQLILLAPPNQRLGILKRIIEVGIRMNDLNNWNGLVEVATALDSFPIYRLEHLFLQLNENDKENFRQIKSYGSIDSLLMNDSNMIPGACIPYVNTYLRKIVEINKNAQPSIQSGGFVLINVEKCRQLAHYIVDWVQCQKYPYLFGHNQAMQEWIESHLVKINCNEENEYQLSIQIEKEHRKTMVFNNEIHLLKYNTNCVYTHPQIIPCNTNMLVGDFLKFNYADGIFMLSPNPKQPNGQIINISETIGKVFQTTKDLRNEDTIFSLVKDITQVKVWCFEYHNHKDTIHYSTLCLDATQPVIQNIIIIKQFYGIEDIQEDEFYEEKYAILYRNSNKDRFNFLSPFAKNLMKTGGELVLIPSRFMQPSLSQMEVSIKSQVVYMNEVECFSSFVNVQLRSYKMIICEGFLFFYSSKETFVVALGYYKIKLYYDSIKDKAMILLVESTDSKENPMIVMVPECQNLLSGCIKLSNQIAPFCTASIKTHCFGVDSDKLISNPIPQPYEVLMNSVFTSDNLTLNKDFFDLNVQPKRWTEAMYYLEEGITSSEPVVNSQLLLLLLKLHPTPFIPITFHSQIKEKYKKFYEIEMSGNENDIIEAKKDKEAYMKRVLSTMSYNKQVIIIGMCKIFDIWADGKVSRLESIKNIVDNALIKDHIEGVEIIHDIAHLNTTINKIDNIHTEYQWQVSIFNNAQRKVLDELLGFLQHSMIINSITLMKLNKTDKFELLHSNILMLKDDKFWKESIANIILKGGFDNQPIDEVSKEMTVELSVVEDYNSFKAFALNLECRNNAKLNYINQTQKHLKNKSILLKEKRDRLTMSSDQPSFLRLLLNRRNQVMVFP</sequence>
<evidence type="ECO:0000259" key="4">
    <source>
        <dbReference type="PROSITE" id="PS50009"/>
    </source>
</evidence>
<dbReference type="GO" id="GO:0005886">
    <property type="term" value="C:plasma membrane"/>
    <property type="evidence" value="ECO:0007669"/>
    <property type="project" value="TreeGrafter"/>
</dbReference>
<dbReference type="SUPFAM" id="SSF48366">
    <property type="entry name" value="Ras GEF"/>
    <property type="match status" value="1"/>
</dbReference>
<dbReference type="Proteomes" id="UP000078387">
    <property type="component" value="Unassembled WGS sequence"/>
</dbReference>